<reference evidence="1 2" key="1">
    <citation type="journal article" date="2022" name="bioRxiv">
        <title>The genome of the oomycete Peronosclerospora sorghi, a cosmopolitan pathogen of maize and sorghum, is inflated with dispersed pseudogenes.</title>
        <authorList>
            <person name="Fletcher K."/>
            <person name="Martin F."/>
            <person name="Isakeit T."/>
            <person name="Cavanaugh K."/>
            <person name="Magill C."/>
            <person name="Michelmore R."/>
        </authorList>
    </citation>
    <scope>NUCLEOTIDE SEQUENCE [LARGE SCALE GENOMIC DNA]</scope>
    <source>
        <strain evidence="1">P6</strain>
    </source>
</reference>
<sequence>MHSTEPRKVFFSRNFPYAIQKFRQEVSKSGGPSPISVDYFASEATCISRKEFLEKVKGCSGIFCFITDTVDAELLDAAGPSLRVVSTMSVGYNHIDVEACRARNVKIGYTPGVLDVSTAEMAVALTFAAKRRLLECAGIAKAGQWDVVGQPLQFCGSDVTGSTVGVIGLGRIGTTYARMLKNGFNCTILYTGPREKSDNAKSLGGDPSSVKFVDMETLLRESDIVSLHQPLTDATRGSIGAKELELMKSSAVLINTGRGELVDQDALVEALKTKSIAAAGLDVTTPEPLTPSHPLFSLENCIVMPHIGSATVKTRQAMADIVVANLIAGVEGKELPYSVP</sequence>
<protein>
    <submittedName>
        <fullName evidence="1">Uncharacterized protein</fullName>
    </submittedName>
</protein>
<organism evidence="1 2">
    <name type="scientific">Peronosclerospora sorghi</name>
    <dbReference type="NCBI Taxonomy" id="230839"/>
    <lineage>
        <taxon>Eukaryota</taxon>
        <taxon>Sar</taxon>
        <taxon>Stramenopiles</taxon>
        <taxon>Oomycota</taxon>
        <taxon>Peronosporomycetes</taxon>
        <taxon>Peronosporales</taxon>
        <taxon>Peronosporaceae</taxon>
        <taxon>Peronosclerospora</taxon>
    </lineage>
</organism>
<dbReference type="EMBL" id="CM047589">
    <property type="protein sequence ID" value="KAI9920192.1"/>
    <property type="molecule type" value="Genomic_DNA"/>
</dbReference>
<proteinExistence type="predicted"/>
<gene>
    <name evidence="1" type="ORF">PsorP6_015389</name>
</gene>
<dbReference type="Proteomes" id="UP001163321">
    <property type="component" value="Chromosome 10"/>
</dbReference>
<keyword evidence="2" id="KW-1185">Reference proteome</keyword>
<name>A0ACC0WNN3_9STRA</name>
<accession>A0ACC0WNN3</accession>
<evidence type="ECO:0000313" key="1">
    <source>
        <dbReference type="EMBL" id="KAI9920192.1"/>
    </source>
</evidence>
<evidence type="ECO:0000313" key="2">
    <source>
        <dbReference type="Proteomes" id="UP001163321"/>
    </source>
</evidence>
<comment type="caution">
    <text evidence="1">The sequence shown here is derived from an EMBL/GenBank/DDBJ whole genome shotgun (WGS) entry which is preliminary data.</text>
</comment>